<evidence type="ECO:0000256" key="3">
    <source>
        <dbReference type="ARBA" id="ARBA00023082"/>
    </source>
</evidence>
<dbReference type="Gene3D" id="1.10.10.10">
    <property type="entry name" value="Winged helix-like DNA-binding domain superfamily/Winged helix DNA-binding domain"/>
    <property type="match status" value="1"/>
</dbReference>
<dbReference type="GO" id="GO:0016987">
    <property type="term" value="F:sigma factor activity"/>
    <property type="evidence" value="ECO:0007669"/>
    <property type="project" value="UniProtKB-KW"/>
</dbReference>
<dbReference type="InterPro" id="IPR036388">
    <property type="entry name" value="WH-like_DNA-bd_sf"/>
</dbReference>
<dbReference type="OrthoDB" id="9150024at2"/>
<accession>A0A1H4G8I0</accession>
<dbReference type="PANTHER" id="PTHR43133">
    <property type="entry name" value="RNA POLYMERASE ECF-TYPE SIGMA FACTO"/>
    <property type="match status" value="1"/>
</dbReference>
<organism evidence="6 7">
    <name type="scientific">Pedobacter hartonius</name>
    <dbReference type="NCBI Taxonomy" id="425514"/>
    <lineage>
        <taxon>Bacteria</taxon>
        <taxon>Pseudomonadati</taxon>
        <taxon>Bacteroidota</taxon>
        <taxon>Sphingobacteriia</taxon>
        <taxon>Sphingobacteriales</taxon>
        <taxon>Sphingobacteriaceae</taxon>
        <taxon>Pedobacter</taxon>
    </lineage>
</organism>
<comment type="similarity">
    <text evidence="1">Belongs to the sigma-70 factor family. ECF subfamily.</text>
</comment>
<evidence type="ECO:0000256" key="2">
    <source>
        <dbReference type="ARBA" id="ARBA00023015"/>
    </source>
</evidence>
<sequence>MMDHSTNRTAISPAEHWLLFKNGGADSLEALYNQYSNGLYNYGSKFSPDKDLIKECIQELFVTLWTRRKHIGNPPDVKNYLFKAFRLSVFKKTAFLQKKQEYLETEDYPFDVTLNIEDAIISAEQNEALKAKLGIAVNQLTNRQKEAIFLKFYEGLSYEEIAAIMDISVKATYKIMARSLRFLRENLSKDDLLILLLLLHLKLYS</sequence>
<dbReference type="Pfam" id="PF08281">
    <property type="entry name" value="Sigma70_r4_2"/>
    <property type="match status" value="1"/>
</dbReference>
<gene>
    <name evidence="6" type="ORF">SAMN05443550_109117</name>
</gene>
<evidence type="ECO:0000313" key="6">
    <source>
        <dbReference type="EMBL" id="SEB05899.1"/>
    </source>
</evidence>
<dbReference type="GO" id="GO:0006352">
    <property type="term" value="P:DNA-templated transcription initiation"/>
    <property type="evidence" value="ECO:0007669"/>
    <property type="project" value="InterPro"/>
</dbReference>
<dbReference type="InterPro" id="IPR013324">
    <property type="entry name" value="RNA_pol_sigma_r3/r4-like"/>
</dbReference>
<keyword evidence="2" id="KW-0805">Transcription regulation</keyword>
<dbReference type="RefSeq" id="WP_090558413.1">
    <property type="nucleotide sequence ID" value="NZ_FNRA01000009.1"/>
</dbReference>
<dbReference type="GO" id="GO:0003677">
    <property type="term" value="F:DNA binding"/>
    <property type="evidence" value="ECO:0007669"/>
    <property type="project" value="InterPro"/>
</dbReference>
<dbReference type="Proteomes" id="UP000198850">
    <property type="component" value="Unassembled WGS sequence"/>
</dbReference>
<dbReference type="InterPro" id="IPR014284">
    <property type="entry name" value="RNA_pol_sigma-70_dom"/>
</dbReference>
<dbReference type="InterPro" id="IPR039425">
    <property type="entry name" value="RNA_pol_sigma-70-like"/>
</dbReference>
<keyword evidence="4" id="KW-0804">Transcription</keyword>
<dbReference type="PANTHER" id="PTHR43133:SF46">
    <property type="entry name" value="RNA POLYMERASE SIGMA-70 FACTOR ECF SUBFAMILY"/>
    <property type="match status" value="1"/>
</dbReference>
<dbReference type="Gene3D" id="1.10.1740.10">
    <property type="match status" value="1"/>
</dbReference>
<dbReference type="SUPFAM" id="SSF88946">
    <property type="entry name" value="Sigma2 domain of RNA polymerase sigma factors"/>
    <property type="match status" value="1"/>
</dbReference>
<dbReference type="InterPro" id="IPR013325">
    <property type="entry name" value="RNA_pol_sigma_r2"/>
</dbReference>
<dbReference type="STRING" id="425514.SAMN05443550_109117"/>
<evidence type="ECO:0000259" key="5">
    <source>
        <dbReference type="Pfam" id="PF08281"/>
    </source>
</evidence>
<dbReference type="EMBL" id="FNRA01000009">
    <property type="protein sequence ID" value="SEB05899.1"/>
    <property type="molecule type" value="Genomic_DNA"/>
</dbReference>
<evidence type="ECO:0000313" key="7">
    <source>
        <dbReference type="Proteomes" id="UP000198850"/>
    </source>
</evidence>
<evidence type="ECO:0000256" key="1">
    <source>
        <dbReference type="ARBA" id="ARBA00010641"/>
    </source>
</evidence>
<feature type="domain" description="RNA polymerase sigma factor 70 region 4 type 2" evidence="5">
    <location>
        <begin position="136"/>
        <end position="183"/>
    </location>
</feature>
<name>A0A1H4G8I0_9SPHI</name>
<keyword evidence="3" id="KW-0731">Sigma factor</keyword>
<reference evidence="6 7" key="1">
    <citation type="submission" date="2016-10" db="EMBL/GenBank/DDBJ databases">
        <authorList>
            <person name="de Groot N.N."/>
        </authorList>
    </citation>
    <scope>NUCLEOTIDE SEQUENCE [LARGE SCALE GENOMIC DNA]</scope>
    <source>
        <strain evidence="6 7">DSM 19033</strain>
    </source>
</reference>
<dbReference type="SUPFAM" id="SSF88659">
    <property type="entry name" value="Sigma3 and sigma4 domains of RNA polymerase sigma factors"/>
    <property type="match status" value="1"/>
</dbReference>
<evidence type="ECO:0000256" key="4">
    <source>
        <dbReference type="ARBA" id="ARBA00023163"/>
    </source>
</evidence>
<proteinExistence type="inferred from homology"/>
<dbReference type="CDD" id="cd06171">
    <property type="entry name" value="Sigma70_r4"/>
    <property type="match status" value="1"/>
</dbReference>
<dbReference type="NCBIfam" id="TIGR02937">
    <property type="entry name" value="sigma70-ECF"/>
    <property type="match status" value="1"/>
</dbReference>
<keyword evidence="7" id="KW-1185">Reference proteome</keyword>
<dbReference type="AlphaFoldDB" id="A0A1H4G8I0"/>
<protein>
    <submittedName>
        <fullName evidence="6">RNA polymerase sigma factor, sigma-70 family</fullName>
    </submittedName>
</protein>
<dbReference type="InterPro" id="IPR013249">
    <property type="entry name" value="RNA_pol_sigma70_r4_t2"/>
</dbReference>